<organism evidence="6 7">
    <name type="scientific">Polaribacter marinivivus</name>
    <dbReference type="NCBI Taxonomy" id="1524260"/>
    <lineage>
        <taxon>Bacteria</taxon>
        <taxon>Pseudomonadati</taxon>
        <taxon>Bacteroidota</taxon>
        <taxon>Flavobacteriia</taxon>
        <taxon>Flavobacteriales</taxon>
        <taxon>Flavobacteriaceae</taxon>
    </lineage>
</organism>
<dbReference type="InterPro" id="IPR020449">
    <property type="entry name" value="Tscrpt_reg_AraC-type_HTH"/>
</dbReference>
<dbReference type="RefSeq" id="WP_377411272.1">
    <property type="nucleotide sequence ID" value="NZ_JBHSCY010000003.1"/>
</dbReference>
<name>A0ABV8RBX0_9FLAO</name>
<keyword evidence="1" id="KW-0805">Transcription regulation</keyword>
<dbReference type="InterPro" id="IPR011990">
    <property type="entry name" value="TPR-like_helical_dom_sf"/>
</dbReference>
<dbReference type="PROSITE" id="PS01124">
    <property type="entry name" value="HTH_ARAC_FAMILY_2"/>
    <property type="match status" value="1"/>
</dbReference>
<keyword evidence="3" id="KW-0804">Transcription</keyword>
<comment type="caution">
    <text evidence="6">The sequence shown here is derived from an EMBL/GenBank/DDBJ whole genome shotgun (WGS) entry which is preliminary data.</text>
</comment>
<dbReference type="PANTHER" id="PTHR47893">
    <property type="entry name" value="REGULATORY PROTEIN PCHR"/>
    <property type="match status" value="1"/>
</dbReference>
<feature type="transmembrane region" description="Helical" evidence="4">
    <location>
        <begin position="426"/>
        <end position="444"/>
    </location>
</feature>
<dbReference type="InterPro" id="IPR053142">
    <property type="entry name" value="PchR_regulatory_protein"/>
</dbReference>
<evidence type="ECO:0000256" key="1">
    <source>
        <dbReference type="ARBA" id="ARBA00023015"/>
    </source>
</evidence>
<evidence type="ECO:0000313" key="6">
    <source>
        <dbReference type="EMBL" id="MFC4269831.1"/>
    </source>
</evidence>
<dbReference type="InterPro" id="IPR018060">
    <property type="entry name" value="HTH_AraC"/>
</dbReference>
<dbReference type="SMART" id="SM00342">
    <property type="entry name" value="HTH_ARAC"/>
    <property type="match status" value="1"/>
</dbReference>
<keyword evidence="4" id="KW-1133">Transmembrane helix</keyword>
<keyword evidence="2" id="KW-0238">DNA-binding</keyword>
<keyword evidence="4" id="KW-0472">Membrane</keyword>
<dbReference type="Pfam" id="PF12833">
    <property type="entry name" value="HTH_18"/>
    <property type="match status" value="1"/>
</dbReference>
<proteinExistence type="predicted"/>
<dbReference type="Gene3D" id="1.25.40.10">
    <property type="entry name" value="Tetratricopeptide repeat domain"/>
    <property type="match status" value="1"/>
</dbReference>
<feature type="transmembrane region" description="Helical" evidence="4">
    <location>
        <begin position="21"/>
        <end position="41"/>
    </location>
</feature>
<evidence type="ECO:0000313" key="7">
    <source>
        <dbReference type="Proteomes" id="UP001595826"/>
    </source>
</evidence>
<keyword evidence="7" id="KW-1185">Reference proteome</keyword>
<protein>
    <submittedName>
        <fullName evidence="6">Helix-turn-helix domain-containing protein</fullName>
    </submittedName>
</protein>
<keyword evidence="4" id="KW-0812">Transmembrane</keyword>
<accession>A0ABV8RBX0</accession>
<evidence type="ECO:0000256" key="3">
    <source>
        <dbReference type="ARBA" id="ARBA00023163"/>
    </source>
</evidence>
<dbReference type="Gene3D" id="1.10.10.60">
    <property type="entry name" value="Homeodomain-like"/>
    <property type="match status" value="2"/>
</dbReference>
<evidence type="ECO:0000256" key="4">
    <source>
        <dbReference type="SAM" id="Phobius"/>
    </source>
</evidence>
<dbReference type="SUPFAM" id="SSF46689">
    <property type="entry name" value="Homeodomain-like"/>
    <property type="match status" value="1"/>
</dbReference>
<reference evidence="7" key="1">
    <citation type="journal article" date="2019" name="Int. J. Syst. Evol. Microbiol.">
        <title>The Global Catalogue of Microorganisms (GCM) 10K type strain sequencing project: providing services to taxonomists for standard genome sequencing and annotation.</title>
        <authorList>
            <consortium name="The Broad Institute Genomics Platform"/>
            <consortium name="The Broad Institute Genome Sequencing Center for Infectious Disease"/>
            <person name="Wu L."/>
            <person name="Ma J."/>
        </authorList>
    </citation>
    <scope>NUCLEOTIDE SEQUENCE [LARGE SCALE GENOMIC DNA]</scope>
    <source>
        <strain evidence="7">CECT 8655</strain>
    </source>
</reference>
<dbReference type="PANTHER" id="PTHR47893:SF1">
    <property type="entry name" value="REGULATORY PROTEIN PCHR"/>
    <property type="match status" value="1"/>
</dbReference>
<evidence type="ECO:0000259" key="5">
    <source>
        <dbReference type="PROSITE" id="PS01124"/>
    </source>
</evidence>
<dbReference type="PRINTS" id="PR00032">
    <property type="entry name" value="HTHARAC"/>
</dbReference>
<feature type="domain" description="HTH araC/xylS-type" evidence="5">
    <location>
        <begin position="493"/>
        <end position="585"/>
    </location>
</feature>
<sequence>MILLNKRLIFTISEKYKLNRYPIFLNYKVIFLIVLLFFSNFDLIAQEKESFYLKKIQQFTSSNNDSLLYYSNKLKRSTDICNRIKALNFEAKAYYQMSNVNKAESILKNVLKEINDNNSDLVCLKMNHLNTLNKLFWIYKNKRSYQKAYDVAIERKKISESIENKNYYNAINNSINNNIAIIKDLMGFHEEARNILKNNYKSLPDIYNKLIEQNYFKDDIKKAGYYLTLNQTSTLNLIGESFLQSSDNYKSIYLDSASYYFKESFKIAKNFAPPHKDTETVYQLREAEVLIAKHQYKKSLELINQYSKNSKEYNTYQKINSLKAICFQNLEEKDSAVKYSRKFLNNFKKQRNNKERLIAIYNILSNYYFQTEQIDSARKYSELTISELNLFNKNKTYVNKAHYLYNYNDINKLNEKILTNKRNKNLWFLTLAVFLIVILSYLFFNYKKKIKESSLNKIEQDIINEKKDYNIDKITEDTILQGIIEFKNSKGFLDKNFTINVLAKKLGTNTSYLSYIFNQNYNQSFKQFITKLRIDYLIIILNEDTKYKNYTIKALAEEIGYTNASAFSRAFKKYMGINPSDYIKSLN</sequence>
<evidence type="ECO:0000256" key="2">
    <source>
        <dbReference type="ARBA" id="ARBA00023125"/>
    </source>
</evidence>
<dbReference type="EMBL" id="JBHSCY010000003">
    <property type="protein sequence ID" value="MFC4269831.1"/>
    <property type="molecule type" value="Genomic_DNA"/>
</dbReference>
<gene>
    <name evidence="6" type="ORF">ACFOWD_13020</name>
</gene>
<dbReference type="InterPro" id="IPR009057">
    <property type="entry name" value="Homeodomain-like_sf"/>
</dbReference>
<dbReference type="Proteomes" id="UP001595826">
    <property type="component" value="Unassembled WGS sequence"/>
</dbReference>